<keyword evidence="2" id="KW-1185">Reference proteome</keyword>
<sequence length="555" mass="61559">MSHSHTVFKQPLSKKVRVEVVYETSPVFAKEELSLIVRFKNVLLPTFDDFDIRRNGSDSGSTQDVASITTTKEDAKAESWFGTRLSMQFSSAKRLLMQREIETIEDEDLSETILLGYIQLFGNLSLNEEIMNPEPFEAVQKKAIVGGRMAGITGLEVSRAPKPFFSSRDELANRNNVATSEFLQGNIIPLFSSPQSLLFTEITLHPGETRSFHFKTALPQDIPPTYHGGAVDVSYQVIVGSLDALLVRKSLFFPFKLHPWLDRWGNQPQYTLMDPIIVVRDEATITEIKSHRKPSFKALHKNSATETESQAELERKTEFLAQLKKLDSRRQSISEVHPNGTHLTVRESIFLLADNLAVGDVQNTEVAGLSPQIGRSQRKFKISRKSVPIATVTLGKAVVKLGEDIQVFVDFSKDTPVWKTSGLVVSLCLMEDIRSVYLADPSSSSPTASQQNKTCVDSVALNTLDCQQAAAVVHVPLAATSQFQSDVVDVSWKLEFEFVLLSLEKDGSVYKLARDDSNGTLFVDSGDLSGFMLNVAVPITVLPSDQELVGVVFED</sequence>
<dbReference type="Proteomes" id="UP000094336">
    <property type="component" value="Unassembled WGS sequence"/>
</dbReference>
<reference evidence="2" key="1">
    <citation type="submission" date="2016-05" db="EMBL/GenBank/DDBJ databases">
        <title>Comparative genomics of biotechnologically important yeasts.</title>
        <authorList>
            <consortium name="DOE Joint Genome Institute"/>
            <person name="Riley R."/>
            <person name="Haridas S."/>
            <person name="Wolfe K.H."/>
            <person name="Lopes M.R."/>
            <person name="Hittinger C.T."/>
            <person name="Goker M."/>
            <person name="Salamov A."/>
            <person name="Wisecaver J."/>
            <person name="Long T.M."/>
            <person name="Aerts A.L."/>
            <person name="Barry K."/>
            <person name="Choi C."/>
            <person name="Clum A."/>
            <person name="Coughlan A.Y."/>
            <person name="Deshpande S."/>
            <person name="Douglass A.P."/>
            <person name="Hanson S.J."/>
            <person name="Klenk H.-P."/>
            <person name="Labutti K."/>
            <person name="Lapidus A."/>
            <person name="Lindquist E."/>
            <person name="Lipzen A."/>
            <person name="Meier-Kolthoff J.P."/>
            <person name="Ohm R.A."/>
            <person name="Otillar R.P."/>
            <person name="Pangilinan J."/>
            <person name="Peng Y."/>
            <person name="Rokas A."/>
            <person name="Rosa C.A."/>
            <person name="Scheuner C."/>
            <person name="Sibirny A.A."/>
            <person name="Slot J.C."/>
            <person name="Stielow J.B."/>
            <person name="Sun H."/>
            <person name="Kurtzman C.P."/>
            <person name="Blackwell M."/>
            <person name="Grigoriev I.V."/>
            <person name="Jeffries T.W."/>
        </authorList>
    </citation>
    <scope>NUCLEOTIDE SEQUENCE [LARGE SCALE GENOMIC DNA]</scope>
    <source>
        <strain evidence="2">NRRL Y-12698</strain>
    </source>
</reference>
<dbReference type="PANTHER" id="PTHR12507">
    <property type="entry name" value="REDUCED GROWTH PHENOTYPE 1 RGP1, YEAST -RELATED"/>
    <property type="match status" value="1"/>
</dbReference>
<dbReference type="Pfam" id="PF08737">
    <property type="entry name" value="Rgp1"/>
    <property type="match status" value="1"/>
</dbReference>
<name>A0A1E3QRC3_9ASCO</name>
<protein>
    <recommendedName>
        <fullName evidence="3">Rgp1-domain-containing protein</fullName>
    </recommendedName>
</protein>
<proteinExistence type="predicted"/>
<dbReference type="InterPro" id="IPR014848">
    <property type="entry name" value="Rgp1"/>
</dbReference>
<dbReference type="GeneID" id="30144881"/>
<evidence type="ECO:0000313" key="1">
    <source>
        <dbReference type="EMBL" id="ODQ80200.1"/>
    </source>
</evidence>
<gene>
    <name evidence="1" type="ORF">BABINDRAFT_129816</name>
</gene>
<evidence type="ECO:0000313" key="2">
    <source>
        <dbReference type="Proteomes" id="UP000094336"/>
    </source>
</evidence>
<organism evidence="1 2">
    <name type="scientific">Babjeviella inositovora NRRL Y-12698</name>
    <dbReference type="NCBI Taxonomy" id="984486"/>
    <lineage>
        <taxon>Eukaryota</taxon>
        <taxon>Fungi</taxon>
        <taxon>Dikarya</taxon>
        <taxon>Ascomycota</taxon>
        <taxon>Saccharomycotina</taxon>
        <taxon>Pichiomycetes</taxon>
        <taxon>Serinales incertae sedis</taxon>
        <taxon>Babjeviella</taxon>
    </lineage>
</organism>
<evidence type="ECO:0008006" key="3">
    <source>
        <dbReference type="Google" id="ProtNLM"/>
    </source>
</evidence>
<dbReference type="AlphaFoldDB" id="A0A1E3QRC3"/>
<dbReference type="STRING" id="984486.A0A1E3QRC3"/>
<dbReference type="EMBL" id="KV454430">
    <property type="protein sequence ID" value="ODQ80200.1"/>
    <property type="molecule type" value="Genomic_DNA"/>
</dbReference>
<dbReference type="RefSeq" id="XP_018985528.1">
    <property type="nucleotide sequence ID" value="XM_019127027.1"/>
</dbReference>
<accession>A0A1E3QRC3</accession>
<dbReference type="OrthoDB" id="1918at2759"/>